<dbReference type="SUPFAM" id="SSF63825">
    <property type="entry name" value="YWTD domain"/>
    <property type="match status" value="1"/>
</dbReference>
<evidence type="ECO:0000259" key="3">
    <source>
        <dbReference type="Pfam" id="PF13229"/>
    </source>
</evidence>
<dbReference type="OrthoDB" id="642696at2"/>
<evidence type="ECO:0000256" key="1">
    <source>
        <dbReference type="SAM" id="MobiDB-lite"/>
    </source>
</evidence>
<dbReference type="Pfam" id="PF21959">
    <property type="entry name" value="DUF6923"/>
    <property type="match status" value="1"/>
</dbReference>
<accession>A0A2M9B4W3</accession>
<sequence>MTTILRITALLLFWLALAPATVQAQSEGQAFSCDGTFYQVRQIGTGASAYSALYVVNRSTAVYTTNAYTFGGTSTTGSLGVVVNALAYNPQDSYLYAITYPADNGTPNAATGIHLYRIGRGGIQDLGQTNLPLAQYNSGTIDKQGNFYLTTRNSAGLYLNTLFRLKLSDFSTVLTSHDELPLVTSNGTTAATADFTDIAYSPTTNSIYGSSELNDLLKIVVTTVGGVEKGVLTTIASGNTTGEIVGSNFFDVAGNLYTYSNSGGIYSVDVNDGTSTLISTVDAASNSDGASCINPSERIDVVKELTGVTYSTNGATNNSRQDFYDVSFAIRVKNTGTTTTTNVQVSDYLNNTFGTAAYSILTAPVVTNYSINNGAVPTLAVNTAFNGSGTNADLLTGNQQLTAGQSALITFTVRLTFSGRTPVIPTTPYNNYAYASTTSGTAVNQGHVRLSDGSVIPPGNLLAQDQSTNSAGLPTTANGDTPSPTPIRLTTAIFGTVFEDVNYGGGAGRSQGTSNGQGIPDVRVELYSPTGTFIRTVFTDASGNYEFTVAGGTTPLSANTAYQVRVVNSTVGSTRPNLFNNVIAGVQTYINGATNLVGGANPNLVDVGTNSGGTTLLLLESQSTTTTIQSLTTATTPASGPLTNVDFGFNFDVITNTNDSGPGSFRQFVTNSNELGNTGLAQEGLTAGLETSIFMLNNGVANTNGLRSTVTVPGYNATTKAFTINLTTATQMWMYSSNTVIDGKQQSIRTGDVAATASSTSPEVIINFANQQGIYVTGANTRIASMGLNNAKGTSTTTASLDPLQGAAVTFSGAAATGSVFTDNTTSGNATAGVRLQGGATGITISNNVLSNGASTAGSGTVTATDGGGIVLSTASTNSITGNTILSNAGFGIEFQNTGANDGNTVTGNTISTNGGGTATTNRAGIAIRRGNNNLFSTNTLSSNVGDAILAFNGTSGNRFSRNSMFSNGTGRASDGTAKIGIDLMASGASSNGGDDVSLNADGKSSTSGANGLLNFPVITQAAQDGTNLRITGYAPLDATIEFFVADMTTSPSFGEGRYYLATRKENLTGEDFDTKSTAYSGTINGQNSGSESAARRFAFIIPLSSLGTTERAALVAASARITATASFPTTVNTLLVGNTSEFSGNAPVLAGVLPVELTAFTAQAVGQSAQLTWTTASEKANDHFVVERAYGEQAFTPIATVKGAGTSVQAHSYSFTDAGIGTKNLGTIYYRLKQVDTNGSEVQAGPVRTLTFGGAKEATASVYPNPAANDAQLDLTSLPAGSYQVSIVDATGRTLATRTYEGGTLHPFAVRSLTSGSYLVVIRGNNVKITQRLVKN</sequence>
<dbReference type="InterPro" id="IPR012334">
    <property type="entry name" value="Pectin_lyas_fold"/>
</dbReference>
<dbReference type="InterPro" id="IPR006626">
    <property type="entry name" value="PbH1"/>
</dbReference>
<organism evidence="6 7">
    <name type="scientific">Hymenobacter chitinivorans DSM 11115</name>
    <dbReference type="NCBI Taxonomy" id="1121954"/>
    <lineage>
        <taxon>Bacteria</taxon>
        <taxon>Pseudomonadati</taxon>
        <taxon>Bacteroidota</taxon>
        <taxon>Cytophagia</taxon>
        <taxon>Cytophagales</taxon>
        <taxon>Hymenobacteraceae</taxon>
        <taxon>Hymenobacter</taxon>
    </lineage>
</organism>
<dbReference type="InterPro" id="IPR026444">
    <property type="entry name" value="Secre_tail"/>
</dbReference>
<dbReference type="Proteomes" id="UP000228535">
    <property type="component" value="Unassembled WGS sequence"/>
</dbReference>
<dbReference type="InterPro" id="IPR022441">
    <property type="entry name" value="Para_beta_helix_rpt-2"/>
</dbReference>
<dbReference type="NCBIfam" id="TIGR04183">
    <property type="entry name" value="Por_Secre_tail"/>
    <property type="match status" value="1"/>
</dbReference>
<keyword evidence="2" id="KW-0732">Signal</keyword>
<name>A0A2M9B4W3_9BACT</name>
<feature type="compositionally biased region" description="Polar residues" evidence="1">
    <location>
        <begin position="463"/>
        <end position="482"/>
    </location>
</feature>
<dbReference type="Gene3D" id="2.160.20.10">
    <property type="entry name" value="Single-stranded right-handed beta-helix, Pectin lyase-like"/>
    <property type="match status" value="1"/>
</dbReference>
<feature type="signal peptide" evidence="2">
    <location>
        <begin position="1"/>
        <end position="24"/>
    </location>
</feature>
<protein>
    <submittedName>
        <fullName evidence="6">Putative secreted protein (Por secretion system target)</fullName>
    </submittedName>
</protein>
<dbReference type="SUPFAM" id="SSF49478">
    <property type="entry name" value="Cna protein B-type domain"/>
    <property type="match status" value="1"/>
</dbReference>
<dbReference type="InterPro" id="IPR011050">
    <property type="entry name" value="Pectin_lyase_fold/virulence"/>
</dbReference>
<dbReference type="EMBL" id="PGFA01000003">
    <property type="protein sequence ID" value="PJJ52973.1"/>
    <property type="molecule type" value="Genomic_DNA"/>
</dbReference>
<feature type="domain" description="Secretion system C-terminal sorting" evidence="4">
    <location>
        <begin position="1263"/>
        <end position="1335"/>
    </location>
</feature>
<dbReference type="Gene3D" id="2.60.40.10">
    <property type="entry name" value="Immunoglobulins"/>
    <property type="match status" value="1"/>
</dbReference>
<proteinExistence type="predicted"/>
<dbReference type="SUPFAM" id="SSF51126">
    <property type="entry name" value="Pectin lyase-like"/>
    <property type="match status" value="1"/>
</dbReference>
<dbReference type="Pfam" id="PF13229">
    <property type="entry name" value="Beta_helix"/>
    <property type="match status" value="1"/>
</dbReference>
<feature type="domain" description="Right handed beta helix" evidence="3">
    <location>
        <begin position="812"/>
        <end position="964"/>
    </location>
</feature>
<evidence type="ECO:0000259" key="4">
    <source>
        <dbReference type="Pfam" id="PF18962"/>
    </source>
</evidence>
<dbReference type="InterPro" id="IPR054215">
    <property type="entry name" value="DUF6923"/>
</dbReference>
<dbReference type="InterPro" id="IPR039448">
    <property type="entry name" value="Beta_helix"/>
</dbReference>
<feature type="domain" description="DUF6923" evidence="5">
    <location>
        <begin position="62"/>
        <end position="293"/>
    </location>
</feature>
<dbReference type="InterPro" id="IPR013783">
    <property type="entry name" value="Ig-like_fold"/>
</dbReference>
<dbReference type="Pfam" id="PF18962">
    <property type="entry name" value="Por_Secre_tail"/>
    <property type="match status" value="1"/>
</dbReference>
<dbReference type="SMART" id="SM00710">
    <property type="entry name" value="PbH1"/>
    <property type="match status" value="7"/>
</dbReference>
<feature type="chain" id="PRO_5014999948" evidence="2">
    <location>
        <begin position="25"/>
        <end position="1337"/>
    </location>
</feature>
<feature type="region of interest" description="Disordered" evidence="1">
    <location>
        <begin position="460"/>
        <end position="485"/>
    </location>
</feature>
<evidence type="ECO:0000256" key="2">
    <source>
        <dbReference type="SAM" id="SignalP"/>
    </source>
</evidence>
<evidence type="ECO:0000259" key="5">
    <source>
        <dbReference type="Pfam" id="PF21959"/>
    </source>
</evidence>
<comment type="caution">
    <text evidence="6">The sequence shown here is derived from an EMBL/GenBank/DDBJ whole genome shotgun (WGS) entry which is preliminary data.</text>
</comment>
<evidence type="ECO:0000313" key="6">
    <source>
        <dbReference type="EMBL" id="PJJ52973.1"/>
    </source>
</evidence>
<evidence type="ECO:0000313" key="7">
    <source>
        <dbReference type="Proteomes" id="UP000228535"/>
    </source>
</evidence>
<gene>
    <name evidence="6" type="ORF">CLV45_3631</name>
</gene>
<keyword evidence="7" id="KW-1185">Reference proteome</keyword>
<dbReference type="NCBIfam" id="TIGR03804">
    <property type="entry name" value="para_beta_helix"/>
    <property type="match status" value="1"/>
</dbReference>
<reference evidence="6 7" key="1">
    <citation type="submission" date="2017-11" db="EMBL/GenBank/DDBJ databases">
        <title>Genomic Encyclopedia of Archaeal and Bacterial Type Strains, Phase II (KMG-II): From Individual Species to Whole Genera.</title>
        <authorList>
            <person name="Goeker M."/>
        </authorList>
    </citation>
    <scope>NUCLEOTIDE SEQUENCE [LARGE SCALE GENOMIC DNA]</scope>
    <source>
        <strain evidence="6 7">DSM 11115</strain>
    </source>
</reference>